<name>A0ABT5XEI2_9EURY</name>
<sequence>MMNIRHKWKRFRWYHMETIKTTLRICILSVLLFSLSTSSFAAENMNDVMDGCVLPTPDRFDKFLAYMGAGVYVPDDPDYTAPDYMYFQKDIMGRDEAGIEADRTAAMQYFLETFGLDFFGEEVVEDPTSVEAMSPQGACQMAELCDIEGVATFNGFMLDPRQEYRAYAVSEMTAPAEGWAVRDGGWMVMTIEETTLYGTWGGEDGKVVPAGSMLVFGDYNIDTGDQPIIIHYHSGSPIIPGAEGIMFLCVLTNPEFGEGRAQGIMVPKTLEDGRAQTNIRNILTFPSYGIPPEA</sequence>
<organism evidence="1 2">
    <name type="scientific">Candidatus Methanocrinis alkalitolerans</name>
    <dbReference type="NCBI Taxonomy" id="3033395"/>
    <lineage>
        <taxon>Archaea</taxon>
        <taxon>Methanobacteriati</taxon>
        <taxon>Methanobacteriota</taxon>
        <taxon>Stenosarchaea group</taxon>
        <taxon>Methanomicrobia</taxon>
        <taxon>Methanotrichales</taxon>
        <taxon>Methanotrichaceae</taxon>
        <taxon>Methanocrinis</taxon>
    </lineage>
</organism>
<evidence type="ECO:0000313" key="2">
    <source>
        <dbReference type="Proteomes" id="UP001215956"/>
    </source>
</evidence>
<dbReference type="Proteomes" id="UP001215956">
    <property type="component" value="Unassembled WGS sequence"/>
</dbReference>
<accession>A0ABT5XEI2</accession>
<dbReference type="EMBL" id="JARFPL010000014">
    <property type="protein sequence ID" value="MDF0593108.1"/>
    <property type="molecule type" value="Genomic_DNA"/>
</dbReference>
<comment type="caution">
    <text evidence="1">The sequence shown here is derived from an EMBL/GenBank/DDBJ whole genome shotgun (WGS) entry which is preliminary data.</text>
</comment>
<evidence type="ECO:0000313" key="1">
    <source>
        <dbReference type="EMBL" id="MDF0593108.1"/>
    </source>
</evidence>
<reference evidence="1 2" key="1">
    <citation type="submission" date="2023-03" db="EMBL/GenBank/DDBJ databases">
        <title>Whole genome sequencing of Methanotrichaceae archaeon M04Ac.</title>
        <authorList>
            <person name="Khomyakova M.A."/>
            <person name="Merkel A.Y."/>
            <person name="Slobodkin A.I."/>
        </authorList>
    </citation>
    <scope>NUCLEOTIDE SEQUENCE [LARGE SCALE GENOMIC DNA]</scope>
    <source>
        <strain evidence="1 2">M04Ac</strain>
    </source>
</reference>
<proteinExistence type="predicted"/>
<keyword evidence="2" id="KW-1185">Reference proteome</keyword>
<gene>
    <name evidence="1" type="ORF">P0O24_05870</name>
</gene>
<protein>
    <submittedName>
        <fullName evidence="1">Uncharacterized protein</fullName>
    </submittedName>
</protein>